<organism evidence="1 2">
    <name type="scientific">Chromobacterium phragmitis</name>
    <dbReference type="NCBI Taxonomy" id="2202141"/>
    <lineage>
        <taxon>Bacteria</taxon>
        <taxon>Pseudomonadati</taxon>
        <taxon>Pseudomonadota</taxon>
        <taxon>Betaproteobacteria</taxon>
        <taxon>Neisseriales</taxon>
        <taxon>Chromobacteriaceae</taxon>
        <taxon>Chromobacterium</taxon>
    </lineage>
</organism>
<name>A0A344UCZ3_9NEIS</name>
<dbReference type="KEGG" id="chrb:DK843_01715"/>
<protein>
    <submittedName>
        <fullName evidence="1">Uncharacterized protein</fullName>
    </submittedName>
</protein>
<accession>A0A344UCZ3</accession>
<reference evidence="1 2" key="1">
    <citation type="submission" date="2018-05" db="EMBL/GenBank/DDBJ databases">
        <title>Genome sequencing, assembly and analysis of the novel insecticidal bacterium, Chromobacterium phragmitis.</title>
        <authorList>
            <person name="Sparks M.E."/>
            <person name="Blackburn M.B."/>
            <person name="Gundersen-Rindal D.E."/>
        </authorList>
    </citation>
    <scope>NUCLEOTIDE SEQUENCE [LARGE SCALE GENOMIC DNA]</scope>
    <source>
        <strain evidence="1">IIBBL 274-1</strain>
    </source>
</reference>
<proteinExistence type="predicted"/>
<dbReference type="EMBL" id="CP029554">
    <property type="protein sequence ID" value="AXE33141.1"/>
    <property type="molecule type" value="Genomic_DNA"/>
</dbReference>
<evidence type="ECO:0000313" key="2">
    <source>
        <dbReference type="Proteomes" id="UP000252038"/>
    </source>
</evidence>
<dbReference type="AlphaFoldDB" id="A0A344UCZ3"/>
<gene>
    <name evidence="1" type="ORF">DK843_01715</name>
</gene>
<evidence type="ECO:0000313" key="1">
    <source>
        <dbReference type="EMBL" id="AXE33141.1"/>
    </source>
</evidence>
<dbReference type="Proteomes" id="UP000252038">
    <property type="component" value="Chromosome"/>
</dbReference>
<dbReference type="KEGG" id="chri:DK842_18790"/>
<sequence>MANTIHITASDNQVILTAYVWGNSYQIADIKSGNSNPVNVTINLKQGQYTGPLSLDGVDTPLSGTYNVYLAPGQYTLVGTGINWGGPQSFAVSLNGAALKTQYSNPEEGVVWASVPTKLQQ</sequence>